<keyword evidence="3" id="KW-1185">Reference proteome</keyword>
<reference evidence="2 3" key="1">
    <citation type="submission" date="2015-09" db="EMBL/GenBank/DDBJ databases">
        <title>Trachymyrmex cornetzi WGS genome.</title>
        <authorList>
            <person name="Nygaard S."/>
            <person name="Hu H."/>
            <person name="Boomsma J."/>
            <person name="Zhang G."/>
        </authorList>
    </citation>
    <scope>NUCLEOTIDE SEQUENCE [LARGE SCALE GENOMIC DNA]</scope>
    <source>
        <strain evidence="2">Tcor2-1</strain>
        <tissue evidence="2">Whole body</tissue>
    </source>
</reference>
<organism evidence="2 3">
    <name type="scientific">Trachymyrmex cornetzi</name>
    <dbReference type="NCBI Taxonomy" id="471704"/>
    <lineage>
        <taxon>Eukaryota</taxon>
        <taxon>Metazoa</taxon>
        <taxon>Ecdysozoa</taxon>
        <taxon>Arthropoda</taxon>
        <taxon>Hexapoda</taxon>
        <taxon>Insecta</taxon>
        <taxon>Pterygota</taxon>
        <taxon>Neoptera</taxon>
        <taxon>Endopterygota</taxon>
        <taxon>Hymenoptera</taxon>
        <taxon>Apocrita</taxon>
        <taxon>Aculeata</taxon>
        <taxon>Formicoidea</taxon>
        <taxon>Formicidae</taxon>
        <taxon>Myrmicinae</taxon>
        <taxon>Trachymyrmex</taxon>
    </lineage>
</organism>
<dbReference type="AlphaFoldDB" id="A0A151J763"/>
<feature type="domain" description="Mutator-like transposase" evidence="1">
    <location>
        <begin position="3"/>
        <end position="215"/>
    </location>
</feature>
<evidence type="ECO:0000313" key="2">
    <source>
        <dbReference type="EMBL" id="KYN19389.1"/>
    </source>
</evidence>
<evidence type="ECO:0000259" key="1">
    <source>
        <dbReference type="Pfam" id="PF20700"/>
    </source>
</evidence>
<sequence>MNFKVSGDGSWKKRGFQSLYGITLIAYYIGKVIDITVKSSYCHSYMFWRKKENTQEYFDSYEQHKEECFKNHEGSAGKIEVDAITEMFLRSEEKYGVKYRNYIGDGDCKTFKEILDVNPYGDDFKVVKNECVGHVQKRMGTRLRNIKKTYKLGGKGKLTDTLIRKLTKYYGPAILRNVDSVQDMKNAIMATYHILCSTDENPRHEYCPSGADSWCQWQKAQAIGSEFKHPAPLHEDVQKHILPIYEDLLRLDLLERCLGGHTQNANESFNSTVWRFCPKHLHSGLKIVESATFIAAGLFNEGYSAIFQIMMALKLIIGRQCKMYGDNVDEWRVPRQERRSISSSKEARRAKKQQALEENMLYEEVEGLLYGLGITD</sequence>
<dbReference type="PANTHER" id="PTHR33309">
    <property type="entry name" value="KERATIN, ULTRA HIGH-SULFUR MATRIX PROTEIN-LIKE"/>
    <property type="match status" value="1"/>
</dbReference>
<gene>
    <name evidence="2" type="ORF">ALC57_08271</name>
</gene>
<name>A0A151J763_9HYME</name>
<dbReference type="Proteomes" id="UP000078492">
    <property type="component" value="Unassembled WGS sequence"/>
</dbReference>
<evidence type="ECO:0000313" key="3">
    <source>
        <dbReference type="Proteomes" id="UP000078492"/>
    </source>
</evidence>
<dbReference type="EMBL" id="KQ979731">
    <property type="protein sequence ID" value="KYN19389.1"/>
    <property type="molecule type" value="Genomic_DNA"/>
</dbReference>
<proteinExistence type="predicted"/>
<dbReference type="InterPro" id="IPR049012">
    <property type="entry name" value="Mutator_transp_dom"/>
</dbReference>
<dbReference type="PANTHER" id="PTHR33309:SF3">
    <property type="entry name" value="CCHC-TYPE DOMAIN-CONTAINING PROTEIN"/>
    <property type="match status" value="1"/>
</dbReference>
<dbReference type="Pfam" id="PF20700">
    <property type="entry name" value="Mutator"/>
    <property type="match status" value="1"/>
</dbReference>
<protein>
    <recommendedName>
        <fullName evidence="1">Mutator-like transposase domain-containing protein</fullName>
    </recommendedName>
</protein>
<accession>A0A151J763</accession>